<dbReference type="InterPro" id="IPR040476">
    <property type="entry name" value="CSD2"/>
</dbReference>
<dbReference type="InterPro" id="IPR011129">
    <property type="entry name" value="CSD"/>
</dbReference>
<dbReference type="GO" id="GO:0003723">
    <property type="term" value="F:RNA binding"/>
    <property type="evidence" value="ECO:0007669"/>
    <property type="project" value="UniProtKB-KW"/>
</dbReference>
<keyword evidence="7" id="KW-0269">Exonuclease</keyword>
<evidence type="ECO:0000256" key="5">
    <source>
        <dbReference type="ARBA" id="ARBA00022722"/>
    </source>
</evidence>
<dbReference type="PANTHER" id="PTHR23355">
    <property type="entry name" value="RIBONUCLEASE"/>
    <property type="match status" value="1"/>
</dbReference>
<dbReference type="Pfam" id="PF08206">
    <property type="entry name" value="OB_RNB"/>
    <property type="match status" value="1"/>
</dbReference>
<evidence type="ECO:0000256" key="4">
    <source>
        <dbReference type="ARBA" id="ARBA00022490"/>
    </source>
</evidence>
<dbReference type="SUPFAM" id="SSF50249">
    <property type="entry name" value="Nucleic acid-binding proteins"/>
    <property type="match status" value="4"/>
</dbReference>
<evidence type="ECO:0000256" key="6">
    <source>
        <dbReference type="ARBA" id="ARBA00022801"/>
    </source>
</evidence>
<keyword evidence="5" id="KW-0540">Nuclease</keyword>
<name>A0A3B0Y528_9ZZZZ</name>
<dbReference type="InterPro" id="IPR011805">
    <property type="entry name" value="RNase_R"/>
</dbReference>
<dbReference type="InterPro" id="IPR050180">
    <property type="entry name" value="RNR_Ribonuclease"/>
</dbReference>
<dbReference type="InterPro" id="IPR013223">
    <property type="entry name" value="RNase_B_OB_dom"/>
</dbReference>
<dbReference type="Gene3D" id="2.40.50.140">
    <property type="entry name" value="Nucleic acid-binding proteins"/>
    <property type="match status" value="2"/>
</dbReference>
<dbReference type="EC" id="3.1.13.1" evidence="3"/>
<comment type="catalytic activity">
    <reaction evidence="1">
        <text>Exonucleolytic cleavage in the 3'- to 5'-direction to yield nucleoside 5'-phosphates.</text>
        <dbReference type="EC" id="3.1.13.1"/>
    </reaction>
</comment>
<feature type="compositionally biased region" description="Basic residues" evidence="9">
    <location>
        <begin position="818"/>
        <end position="830"/>
    </location>
</feature>
<dbReference type="InterPro" id="IPR003029">
    <property type="entry name" value="S1_domain"/>
</dbReference>
<keyword evidence="6" id="KW-0378">Hydrolase</keyword>
<keyword evidence="8" id="KW-0694">RNA-binding</keyword>
<dbReference type="PROSITE" id="PS50126">
    <property type="entry name" value="S1"/>
    <property type="match status" value="1"/>
</dbReference>
<comment type="subcellular location">
    <subcellularLocation>
        <location evidence="2">Cytoplasm</location>
    </subcellularLocation>
</comment>
<dbReference type="SMART" id="SM00955">
    <property type="entry name" value="RNB"/>
    <property type="match status" value="1"/>
</dbReference>
<dbReference type="GO" id="GO:0008859">
    <property type="term" value="F:exoribonuclease II activity"/>
    <property type="evidence" value="ECO:0007669"/>
    <property type="project" value="UniProtKB-EC"/>
</dbReference>
<feature type="compositionally biased region" description="Basic and acidic residues" evidence="9">
    <location>
        <begin position="797"/>
        <end position="809"/>
    </location>
</feature>
<sequence length="1081" mass="121423">MTPSIMAQYSNKTHQKNRKNKQKKKFSHSSKKTRDFSKSKPLNDPHKDREASNYENPIASRELILEVVHEEGAMSHDHLLDRLKMHSADQKEALRRRLNAMVRDGQLIRNRRDGYVPVNEEDLISGRVIAHADGFGFLVPDEGGDDLFLHGRQMRTLLHGDRAVVQVSGIDRRGRREGAVINVIERANSRVVGRLFIESGICFVVADNKRITQDIMVPQDQLGEAQQGQIVIVEITQQPTFRNKALGKITDIIGDHMAPGMEIDIAIHAHNIPFLWPDEVKAQIASIKDVVTEQDKKGRLDITGLPLVTIDGEDARDFDDAVYCEKTDKGWKLLVAIADVSHYVPRASALDEEANNRSTSVYFPEKVIPMLPELLSNGLCSLNPAVDRLCMVCEMHFDEKGKMLDSHFSEAVMFSHARLTYTKVSAMLEEHDEKLCAEYGAVLPHIEELYALYKVLMKQRKKRGAIDFETTETRIVFDENRRIERIVPTSRNEAHKIIEECMISANIAAAQFLGKHDIPGLFRTHKGPKVDKIDDVKDFVSSLGLKFRSKGDITAKDYAYVIKQAKGRADFNLVQTVLLRSLSQAVYSPENDGHFGLSLENYAHFTSPIRRYPDLLVHRAIRHVIQGRKVSEYFYRESDMVSLGEQCSANERRADEATRDAVASLKCEFMQARIGDIFKGIITSVTSFGIFIELNEIFVEGLVHITNLPKDYYKFEPMSHRLMGERSGRYFQLGDAVTINVAAVNMDERKIDFEFISHDEQRASNVLAFDQAESAEKKGRKKKPEKRKSGKKYGKKHSPDNQDDKKSAESQKLAAGKKSSHKGSAKKKSAAKGGDSKTITREKITREKTTREKSPEKAVSEKKVVKKAKPEKAVTRKKTVKKTTAKKTPGTEKVVKKAAAKKAAPKKKVVKKVAPKKKIVKKVAPKKKVVKKVAPKKKAVKKVAPKKKAVKKVAPKKKVAKKVAPKKKAVKKVAPKKKVAKKLAPKKKVAKKLASKKKVVKKLASKKKVVKKLAPKKKVVKKVAPKKKVVKKAAAKKKVVKKVAAKKKVVKKAVPKKKVVKKAVAKKPAPKKKVAKKKKRK</sequence>
<evidence type="ECO:0000259" key="10">
    <source>
        <dbReference type="PROSITE" id="PS50126"/>
    </source>
</evidence>
<dbReference type="Pfam" id="PF17876">
    <property type="entry name" value="CSD2"/>
    <property type="match status" value="1"/>
</dbReference>
<evidence type="ECO:0000313" key="11">
    <source>
        <dbReference type="EMBL" id="VAW70472.1"/>
    </source>
</evidence>
<dbReference type="CDD" id="cd04471">
    <property type="entry name" value="S1_RNase_R"/>
    <property type="match status" value="1"/>
</dbReference>
<feature type="compositionally biased region" description="Basic residues" evidence="9">
    <location>
        <begin position="13"/>
        <end position="31"/>
    </location>
</feature>
<accession>A0A3B0Y528</accession>
<evidence type="ECO:0000256" key="7">
    <source>
        <dbReference type="ARBA" id="ARBA00022839"/>
    </source>
</evidence>
<organism evidence="11">
    <name type="scientific">hydrothermal vent metagenome</name>
    <dbReference type="NCBI Taxonomy" id="652676"/>
    <lineage>
        <taxon>unclassified sequences</taxon>
        <taxon>metagenomes</taxon>
        <taxon>ecological metagenomes</taxon>
    </lineage>
</organism>
<feature type="compositionally biased region" description="Basic residues" evidence="9">
    <location>
        <begin position="896"/>
        <end position="1001"/>
    </location>
</feature>
<dbReference type="NCBIfam" id="TIGR00358">
    <property type="entry name" value="3_prime_RNase"/>
    <property type="match status" value="1"/>
</dbReference>
<dbReference type="SMART" id="SM00316">
    <property type="entry name" value="S1"/>
    <property type="match status" value="2"/>
</dbReference>
<protein>
    <recommendedName>
        <fullName evidence="3">exoribonuclease II</fullName>
        <ecNumber evidence="3">3.1.13.1</ecNumber>
    </recommendedName>
</protein>
<dbReference type="Pfam" id="PF00575">
    <property type="entry name" value="S1"/>
    <property type="match status" value="1"/>
</dbReference>
<feature type="compositionally biased region" description="Basic residues" evidence="9">
    <location>
        <begin position="875"/>
        <end position="885"/>
    </location>
</feature>
<dbReference type="Pfam" id="PF00773">
    <property type="entry name" value="RNB"/>
    <property type="match status" value="1"/>
</dbReference>
<feature type="compositionally biased region" description="Basic and acidic residues" evidence="9">
    <location>
        <begin position="32"/>
        <end position="52"/>
    </location>
</feature>
<reference evidence="11" key="1">
    <citation type="submission" date="2018-06" db="EMBL/GenBank/DDBJ databases">
        <authorList>
            <person name="Zhirakovskaya E."/>
        </authorList>
    </citation>
    <scope>NUCLEOTIDE SEQUENCE</scope>
</reference>
<proteinExistence type="inferred from homology"/>
<dbReference type="NCBIfam" id="TIGR02063">
    <property type="entry name" value="RNase_R"/>
    <property type="match status" value="1"/>
</dbReference>
<dbReference type="PANTHER" id="PTHR23355:SF9">
    <property type="entry name" value="DIS3-LIKE EXONUCLEASE 2"/>
    <property type="match status" value="1"/>
</dbReference>
<evidence type="ECO:0000256" key="8">
    <source>
        <dbReference type="ARBA" id="ARBA00022884"/>
    </source>
</evidence>
<evidence type="ECO:0000256" key="3">
    <source>
        <dbReference type="ARBA" id="ARBA00012163"/>
    </source>
</evidence>
<dbReference type="InterPro" id="IPR004476">
    <property type="entry name" value="RNase_II/RNase_R"/>
</dbReference>
<feature type="region of interest" description="Disordered" evidence="9">
    <location>
        <begin position="1006"/>
        <end position="1025"/>
    </location>
</feature>
<dbReference type="InterPro" id="IPR012340">
    <property type="entry name" value="NA-bd_OB-fold"/>
</dbReference>
<feature type="region of interest" description="Disordered" evidence="9">
    <location>
        <begin position="1"/>
        <end position="55"/>
    </location>
</feature>
<feature type="compositionally biased region" description="Basic and acidic residues" evidence="9">
    <location>
        <begin position="834"/>
        <end position="874"/>
    </location>
</feature>
<feature type="region of interest" description="Disordered" evidence="9">
    <location>
        <begin position="767"/>
        <end position="1001"/>
    </location>
</feature>
<gene>
    <name evidence="11" type="ORF">MNBD_GAMMA10-643</name>
</gene>
<dbReference type="SMART" id="SM00357">
    <property type="entry name" value="CSP"/>
    <property type="match status" value="1"/>
</dbReference>
<evidence type="ECO:0000256" key="1">
    <source>
        <dbReference type="ARBA" id="ARBA00001849"/>
    </source>
</evidence>
<dbReference type="AlphaFoldDB" id="A0A3B0Y528"/>
<feature type="compositionally biased region" description="Polar residues" evidence="9">
    <location>
        <begin position="1"/>
        <end position="10"/>
    </location>
</feature>
<dbReference type="InterPro" id="IPR022966">
    <property type="entry name" value="RNase_II/R_CS"/>
</dbReference>
<dbReference type="InterPro" id="IPR001900">
    <property type="entry name" value="RNase_II/R"/>
</dbReference>
<feature type="domain" description="S1 motif" evidence="10">
    <location>
        <begin position="675"/>
        <end position="756"/>
    </location>
</feature>
<dbReference type="GO" id="GO:0005829">
    <property type="term" value="C:cytosol"/>
    <property type="evidence" value="ECO:0007669"/>
    <property type="project" value="TreeGrafter"/>
</dbReference>
<keyword evidence="4" id="KW-0963">Cytoplasm</keyword>
<feature type="compositionally biased region" description="Basic residues" evidence="9">
    <location>
        <begin position="778"/>
        <end position="796"/>
    </location>
</feature>
<dbReference type="EMBL" id="UOFJ01000523">
    <property type="protein sequence ID" value="VAW70472.1"/>
    <property type="molecule type" value="Genomic_DNA"/>
</dbReference>
<evidence type="ECO:0000256" key="9">
    <source>
        <dbReference type="SAM" id="MobiDB-lite"/>
    </source>
</evidence>
<dbReference type="HAMAP" id="MF_01895">
    <property type="entry name" value="RNase_R"/>
    <property type="match status" value="1"/>
</dbReference>
<dbReference type="PROSITE" id="PS01175">
    <property type="entry name" value="RIBONUCLEASE_II"/>
    <property type="match status" value="1"/>
</dbReference>
<dbReference type="GO" id="GO:0006402">
    <property type="term" value="P:mRNA catabolic process"/>
    <property type="evidence" value="ECO:0007669"/>
    <property type="project" value="TreeGrafter"/>
</dbReference>
<evidence type="ECO:0000256" key="2">
    <source>
        <dbReference type="ARBA" id="ARBA00004496"/>
    </source>
</evidence>
<feature type="region of interest" description="Disordered" evidence="9">
    <location>
        <begin position="1052"/>
        <end position="1081"/>
    </location>
</feature>